<dbReference type="PANTHER" id="PTHR33353:SF19">
    <property type="entry name" value="GLYCOSYLHYDROLASE FAMILY 61-8 PROTEIN"/>
    <property type="match status" value="1"/>
</dbReference>
<comment type="caution">
    <text evidence="11">The sequence shown here is derived from an EMBL/GenBank/DDBJ whole genome shotgun (WGS) entry which is preliminary data.</text>
</comment>
<dbReference type="EMBL" id="NHTK01005973">
    <property type="protein sequence ID" value="PPQ69839.1"/>
    <property type="molecule type" value="Genomic_DNA"/>
</dbReference>
<keyword evidence="5" id="KW-0503">Monooxygenase</keyword>
<comment type="catalytic activity">
    <reaction evidence="7">
        <text>[(1-&gt;4)-beta-D-glucosyl]n+m + reduced acceptor + O2 = 4-dehydro-beta-D-glucosyl-[(1-&gt;4)-beta-D-glucosyl]n-1 + [(1-&gt;4)-beta-D-glucosyl]m + acceptor + H2O.</text>
        <dbReference type="EC" id="1.14.99.56"/>
    </reaction>
</comment>
<dbReference type="GO" id="GO:0030248">
    <property type="term" value="F:cellulose binding"/>
    <property type="evidence" value="ECO:0007669"/>
    <property type="project" value="UniProtKB-UniRule"/>
</dbReference>
<keyword evidence="3" id="KW-0560">Oxidoreductase</keyword>
<comment type="subcellular location">
    <subcellularLocation>
        <location evidence="7">Secreted</location>
    </subcellularLocation>
</comment>
<evidence type="ECO:0000256" key="5">
    <source>
        <dbReference type="ARBA" id="ARBA00023033"/>
    </source>
</evidence>
<dbReference type="EC" id="1.14.99.56" evidence="7"/>
<dbReference type="PANTHER" id="PTHR33353">
    <property type="entry name" value="PUTATIVE (AFU_ORTHOLOGUE AFUA_1G12560)-RELATED"/>
    <property type="match status" value="1"/>
</dbReference>
<dbReference type="GO" id="GO:0030245">
    <property type="term" value="P:cellulose catabolic process"/>
    <property type="evidence" value="ECO:0007669"/>
    <property type="project" value="UniProtKB-UniRule"/>
</dbReference>
<keyword evidence="2 9" id="KW-0732">Signal</keyword>
<dbReference type="GO" id="GO:0005576">
    <property type="term" value="C:extracellular region"/>
    <property type="evidence" value="ECO:0007669"/>
    <property type="project" value="UniProtKB-SubCell"/>
</dbReference>
<evidence type="ECO:0000256" key="7">
    <source>
        <dbReference type="RuleBase" id="RU368122"/>
    </source>
</evidence>
<dbReference type="CDD" id="cd21175">
    <property type="entry name" value="LPMO_AA9"/>
    <property type="match status" value="1"/>
</dbReference>
<feature type="domain" description="CBM1" evidence="10">
    <location>
        <begin position="281"/>
        <end position="317"/>
    </location>
</feature>
<comment type="domain">
    <text evidence="7">Has a modular structure: an endo-beta-1,4-glucanase catalytic module at the N-terminus, a linker rich in serines and threonines, and a C-terminal carbohydrate-binding module (CBM).</text>
</comment>
<evidence type="ECO:0000259" key="10">
    <source>
        <dbReference type="PROSITE" id="PS51164"/>
    </source>
</evidence>
<sequence length="317" mass="32963">MLFSAVSLALALCAQQAAAHGGVLSYKIGNQYYKGFVPYNSATGQVTIQRRWDTYDPILDAGASTVACNNDGSALPDSQQLTATVSAGSAITAYWNQVWPHPQGPVLTYLAQCPGSSCNGVNSRSLKWFKIQEAGLISGTVGNGQWAAGQMIANNNSWTTTIPSSVPSGPYLIRFETIALHSLPAQIYPECAQIQITGGGSRAPLSGELVSFPGGYSNSDPGLSIDLYSNAAKTQTTYQIPGPPLYGSGSGSPQQPTYVPTTTGGSTPTSTPASTPTSTPGTVPQYGQCGGQGYTGPTGCVSPYKCVVSNPYYSQCL</sequence>
<feature type="signal peptide" evidence="9">
    <location>
        <begin position="1"/>
        <end position="19"/>
    </location>
</feature>
<evidence type="ECO:0000256" key="3">
    <source>
        <dbReference type="ARBA" id="ARBA00023002"/>
    </source>
</evidence>
<accession>A0A409VUB9</accession>
<protein>
    <recommendedName>
        <fullName evidence="7">AA9 family lytic polysaccharide monooxygenase</fullName>
        <ecNumber evidence="7">1.14.99.56</ecNumber>
    </recommendedName>
    <alternativeName>
        <fullName evidence="7">Endo-beta-1,4-glucanase</fullName>
    </alternativeName>
    <alternativeName>
        <fullName evidence="7">Glycosyl hydrolase 61 family protein</fullName>
    </alternativeName>
</protein>
<feature type="chain" id="PRO_5019137263" description="AA9 family lytic polysaccharide monooxygenase" evidence="9">
    <location>
        <begin position="20"/>
        <end position="317"/>
    </location>
</feature>
<comment type="function">
    <text evidence="7">Lytic polysaccharide monooxygenase (LMPO) that depolymerizes crystalline and amorphous polysaccharides via the oxidation of scissile alpha- or beta-(1-4)-glycosidic bonds, yielding C1 and/or C4 oxidation products. Catalysis by LPMOs requires the reduction of the active-site copper from Cu(II) to Cu(I) by a reducing agent and H(2)O(2) or O(2) as a cosubstrate.</text>
</comment>
<keyword evidence="7" id="KW-0119">Carbohydrate metabolism</keyword>
<evidence type="ECO:0000256" key="8">
    <source>
        <dbReference type="SAM" id="MobiDB-lite"/>
    </source>
</evidence>
<dbReference type="SUPFAM" id="SSF57180">
    <property type="entry name" value="Cellulose-binding domain"/>
    <property type="match status" value="1"/>
</dbReference>
<dbReference type="Pfam" id="PF03443">
    <property type="entry name" value="AA9"/>
    <property type="match status" value="1"/>
</dbReference>
<keyword evidence="6 7" id="KW-1015">Disulfide bond</keyword>
<dbReference type="SMART" id="SM00236">
    <property type="entry name" value="fCBD"/>
    <property type="match status" value="1"/>
</dbReference>
<keyword evidence="1" id="KW-0479">Metal-binding</keyword>
<dbReference type="GO" id="GO:0008810">
    <property type="term" value="F:cellulase activity"/>
    <property type="evidence" value="ECO:0007669"/>
    <property type="project" value="UniProtKB-UniRule"/>
</dbReference>
<dbReference type="GO" id="GO:0004497">
    <property type="term" value="F:monooxygenase activity"/>
    <property type="evidence" value="ECO:0007669"/>
    <property type="project" value="UniProtKB-KW"/>
</dbReference>
<keyword evidence="12" id="KW-1185">Reference proteome</keyword>
<evidence type="ECO:0000313" key="12">
    <source>
        <dbReference type="Proteomes" id="UP000284842"/>
    </source>
</evidence>
<dbReference type="InParanoid" id="A0A409VUB9"/>
<keyword evidence="7" id="KW-0624">Polysaccharide degradation</keyword>
<keyword evidence="4" id="KW-0186">Copper</keyword>
<evidence type="ECO:0000256" key="9">
    <source>
        <dbReference type="SAM" id="SignalP"/>
    </source>
</evidence>
<evidence type="ECO:0000256" key="2">
    <source>
        <dbReference type="ARBA" id="ARBA00022729"/>
    </source>
</evidence>
<name>A0A409VUB9_9AGAR</name>
<dbReference type="Proteomes" id="UP000284842">
    <property type="component" value="Unassembled WGS sequence"/>
</dbReference>
<dbReference type="InterPro" id="IPR000254">
    <property type="entry name" value="CBD"/>
</dbReference>
<reference evidence="11 12" key="1">
    <citation type="journal article" date="2018" name="Evol. Lett.">
        <title>Horizontal gene cluster transfer increased hallucinogenic mushroom diversity.</title>
        <authorList>
            <person name="Reynolds H.T."/>
            <person name="Vijayakumar V."/>
            <person name="Gluck-Thaler E."/>
            <person name="Korotkin H.B."/>
            <person name="Matheny P.B."/>
            <person name="Slot J.C."/>
        </authorList>
    </citation>
    <scope>NUCLEOTIDE SEQUENCE [LARGE SCALE GENOMIC DNA]</scope>
    <source>
        <strain evidence="11 12">2629</strain>
    </source>
</reference>
<gene>
    <name evidence="11" type="ORF">CVT24_003178</name>
</gene>
<evidence type="ECO:0000256" key="4">
    <source>
        <dbReference type="ARBA" id="ARBA00023008"/>
    </source>
</evidence>
<dbReference type="GO" id="GO:0046872">
    <property type="term" value="F:metal ion binding"/>
    <property type="evidence" value="ECO:0007669"/>
    <property type="project" value="UniProtKB-KW"/>
</dbReference>
<dbReference type="PROSITE" id="PS51164">
    <property type="entry name" value="CBM1_2"/>
    <property type="match status" value="1"/>
</dbReference>
<dbReference type="Pfam" id="PF00734">
    <property type="entry name" value="CBM_1"/>
    <property type="match status" value="1"/>
</dbReference>
<feature type="compositionally biased region" description="Low complexity" evidence="8">
    <location>
        <begin position="245"/>
        <end position="282"/>
    </location>
</feature>
<feature type="region of interest" description="Disordered" evidence="8">
    <location>
        <begin position="239"/>
        <end position="282"/>
    </location>
</feature>
<dbReference type="Gene3D" id="2.70.50.70">
    <property type="match status" value="1"/>
</dbReference>
<evidence type="ECO:0000313" key="11">
    <source>
        <dbReference type="EMBL" id="PPQ69839.1"/>
    </source>
</evidence>
<dbReference type="InterPro" id="IPR049892">
    <property type="entry name" value="AA9"/>
</dbReference>
<keyword evidence="7" id="KW-0964">Secreted</keyword>
<dbReference type="OrthoDB" id="4849160at2759"/>
<dbReference type="AlphaFoldDB" id="A0A409VUB9"/>
<evidence type="ECO:0000256" key="6">
    <source>
        <dbReference type="ARBA" id="ARBA00023157"/>
    </source>
</evidence>
<proteinExistence type="predicted"/>
<dbReference type="PROSITE" id="PS00562">
    <property type="entry name" value="CBM1_1"/>
    <property type="match status" value="1"/>
</dbReference>
<dbReference type="STRING" id="181874.A0A409VUB9"/>
<evidence type="ECO:0000256" key="1">
    <source>
        <dbReference type="ARBA" id="ARBA00022723"/>
    </source>
</evidence>
<organism evidence="11 12">
    <name type="scientific">Panaeolus cyanescens</name>
    <dbReference type="NCBI Taxonomy" id="181874"/>
    <lineage>
        <taxon>Eukaryota</taxon>
        <taxon>Fungi</taxon>
        <taxon>Dikarya</taxon>
        <taxon>Basidiomycota</taxon>
        <taxon>Agaricomycotina</taxon>
        <taxon>Agaricomycetes</taxon>
        <taxon>Agaricomycetidae</taxon>
        <taxon>Agaricales</taxon>
        <taxon>Agaricineae</taxon>
        <taxon>Galeropsidaceae</taxon>
        <taxon>Panaeolus</taxon>
    </lineage>
</organism>
<dbReference type="InterPro" id="IPR035971">
    <property type="entry name" value="CBD_sf"/>
</dbReference>
<dbReference type="InterPro" id="IPR005103">
    <property type="entry name" value="AA9_LPMO"/>
</dbReference>
<keyword evidence="7" id="KW-0136">Cellulose degradation</keyword>